<evidence type="ECO:0000313" key="1">
    <source>
        <dbReference type="EMBL" id="KKM06576.1"/>
    </source>
</evidence>
<organism evidence="1">
    <name type="scientific">marine sediment metagenome</name>
    <dbReference type="NCBI Taxonomy" id="412755"/>
    <lineage>
        <taxon>unclassified sequences</taxon>
        <taxon>metagenomes</taxon>
        <taxon>ecological metagenomes</taxon>
    </lineage>
</organism>
<sequence>MAVEPVIETAERQALATLNGTVNRGNLLAHNGTGWVKADASDAATNLYAQWVALEGGVTGQVIRVCKTVVLRDTDAPYTANAIQYVSGTAGAITETRPAVAADVIQVVGRALDTESIFVDIKAPWELEEFIRPDTLDTSSEPGLGTSDAGWPGPSLTGTETAFFKGRFPSNIVGAVLEASIKMDSIDAQAGDIDVTVVGAYDGASNVQDTGTAITAGDWDQTDTDNIILTLDVSDTLDAAFYTPARNWAMFIDPDVLTNHALFIGLNMRYLVV</sequence>
<gene>
    <name evidence="1" type="ORF">LCGC14_1742610</name>
</gene>
<name>A0A0F9JLH5_9ZZZZ</name>
<comment type="caution">
    <text evidence="1">The sequence shown here is derived from an EMBL/GenBank/DDBJ whole genome shotgun (WGS) entry which is preliminary data.</text>
</comment>
<protein>
    <submittedName>
        <fullName evidence="1">Uncharacterized protein</fullName>
    </submittedName>
</protein>
<proteinExistence type="predicted"/>
<accession>A0A0F9JLH5</accession>
<dbReference type="EMBL" id="LAZR01015960">
    <property type="protein sequence ID" value="KKM06576.1"/>
    <property type="molecule type" value="Genomic_DNA"/>
</dbReference>
<dbReference type="AlphaFoldDB" id="A0A0F9JLH5"/>
<reference evidence="1" key="1">
    <citation type="journal article" date="2015" name="Nature">
        <title>Complex archaea that bridge the gap between prokaryotes and eukaryotes.</title>
        <authorList>
            <person name="Spang A."/>
            <person name="Saw J.H."/>
            <person name="Jorgensen S.L."/>
            <person name="Zaremba-Niedzwiedzka K."/>
            <person name="Martijn J."/>
            <person name="Lind A.E."/>
            <person name="van Eijk R."/>
            <person name="Schleper C."/>
            <person name="Guy L."/>
            <person name="Ettema T.J."/>
        </authorList>
    </citation>
    <scope>NUCLEOTIDE SEQUENCE</scope>
</reference>